<dbReference type="InterPro" id="IPR001509">
    <property type="entry name" value="Epimerase_deHydtase"/>
</dbReference>
<dbReference type="AlphaFoldDB" id="A0A553JXS4"/>
<accession>A0A553JXS4</accession>
<comment type="caution">
    <text evidence="3">The sequence shown here is derived from an EMBL/GenBank/DDBJ whole genome shotgun (WGS) entry which is preliminary data.</text>
</comment>
<gene>
    <name evidence="3" type="ORF">FOJ82_11770</name>
</gene>
<dbReference type="Gene3D" id="3.40.50.720">
    <property type="entry name" value="NAD(P)-binding Rossmann-like Domain"/>
    <property type="match status" value="1"/>
</dbReference>
<dbReference type="SUPFAM" id="SSF51735">
    <property type="entry name" value="NAD(P)-binding Rossmann-fold domains"/>
    <property type="match status" value="1"/>
</dbReference>
<feature type="domain" description="NAD-dependent epimerase/dehydratase" evidence="2">
    <location>
        <begin position="84"/>
        <end position="207"/>
    </location>
</feature>
<name>A0A553JXS4_9ACTN</name>
<dbReference type="Pfam" id="PF01370">
    <property type="entry name" value="Epimerase"/>
    <property type="match status" value="1"/>
</dbReference>
<dbReference type="Proteomes" id="UP000317638">
    <property type="component" value="Unassembled WGS sequence"/>
</dbReference>
<feature type="region of interest" description="Disordered" evidence="1">
    <location>
        <begin position="105"/>
        <end position="125"/>
    </location>
</feature>
<protein>
    <submittedName>
        <fullName evidence="3">NAD-dependent epimerase/dehydratase family protein</fullName>
    </submittedName>
</protein>
<dbReference type="InterPro" id="IPR036291">
    <property type="entry name" value="NAD(P)-bd_dom_sf"/>
</dbReference>
<evidence type="ECO:0000313" key="3">
    <source>
        <dbReference type="EMBL" id="TRY17232.1"/>
    </source>
</evidence>
<organism evidence="3 4">
    <name type="scientific">Tessaracoccus rhinocerotis</name>
    <dbReference type="NCBI Taxonomy" id="1689449"/>
    <lineage>
        <taxon>Bacteria</taxon>
        <taxon>Bacillati</taxon>
        <taxon>Actinomycetota</taxon>
        <taxon>Actinomycetes</taxon>
        <taxon>Propionibacteriales</taxon>
        <taxon>Propionibacteriaceae</taxon>
        <taxon>Tessaracoccus</taxon>
    </lineage>
</organism>
<sequence length="328" mass="34583">MRILVLGGTAFLSAAIARSAARTHDVTCAARGTSGEPPEAATFVRWDRNQPVPEGLVAGGFDAVVDVSGSPSHVRAAVAAFPTAHWVFVSTISVYSDLSVPGGGPDDTPLLAPEPDDTEASPETYGGRKVACEAHVREGATRATILRPGLIVGPGDASGRFAHWPSRLRQSSLDGKPYLAPLPMDDPAQWIDARDLADWTVRIIEDGTTGTFDAIGQPVPRSQFLSEVGDGVGAHPDIEWAEPDRLLEQGVGFWAGPGAIPMWVPLPEYAGMMDRDHAPAQRAGLSTRALAETAADVLAWVDGRDLPMGLTRQDELTVIAGGSLTGQE</sequence>
<evidence type="ECO:0000313" key="4">
    <source>
        <dbReference type="Proteomes" id="UP000317638"/>
    </source>
</evidence>
<dbReference type="EMBL" id="VKKG01000005">
    <property type="protein sequence ID" value="TRY17232.1"/>
    <property type="molecule type" value="Genomic_DNA"/>
</dbReference>
<proteinExistence type="predicted"/>
<evidence type="ECO:0000256" key="1">
    <source>
        <dbReference type="SAM" id="MobiDB-lite"/>
    </source>
</evidence>
<evidence type="ECO:0000259" key="2">
    <source>
        <dbReference type="Pfam" id="PF01370"/>
    </source>
</evidence>
<keyword evidence="4" id="KW-1185">Reference proteome</keyword>
<dbReference type="RefSeq" id="WP_143938696.1">
    <property type="nucleotide sequence ID" value="NZ_VKKG01000005.1"/>
</dbReference>
<reference evidence="3 4" key="1">
    <citation type="submission" date="2019-07" db="EMBL/GenBank/DDBJ databases">
        <authorList>
            <person name="Zhou L.-Y."/>
        </authorList>
    </citation>
    <scope>NUCLEOTIDE SEQUENCE [LARGE SCALE GENOMIC DNA]</scope>
    <source>
        <strain evidence="3 4">YIM 101269</strain>
    </source>
</reference>
<dbReference type="OrthoDB" id="7941246at2"/>